<accession>A0A2P7QPQ5</accession>
<dbReference type="AlphaFoldDB" id="A0A2P7QPQ5"/>
<proteinExistence type="predicted"/>
<gene>
    <name evidence="1" type="ORF">C7I55_15485</name>
</gene>
<keyword evidence="2" id="KW-1185">Reference proteome</keyword>
<organism evidence="1 2">
    <name type="scientific">Allosphingosinicella deserti</name>
    <dbReference type="NCBI Taxonomy" id="2116704"/>
    <lineage>
        <taxon>Bacteria</taxon>
        <taxon>Pseudomonadati</taxon>
        <taxon>Pseudomonadota</taxon>
        <taxon>Alphaproteobacteria</taxon>
        <taxon>Sphingomonadales</taxon>
        <taxon>Sphingomonadaceae</taxon>
        <taxon>Allosphingosinicella</taxon>
    </lineage>
</organism>
<reference evidence="1 2" key="1">
    <citation type="submission" date="2018-03" db="EMBL/GenBank/DDBJ databases">
        <title>The draft genome of Sphingosinicella sp. GL-C-18.</title>
        <authorList>
            <person name="Liu L."/>
            <person name="Li L."/>
            <person name="Liang L."/>
            <person name="Zhang X."/>
            <person name="Wang T."/>
        </authorList>
    </citation>
    <scope>NUCLEOTIDE SEQUENCE [LARGE SCALE GENOMIC DNA]</scope>
    <source>
        <strain evidence="1 2">GL-C-18</strain>
    </source>
</reference>
<evidence type="ECO:0000313" key="2">
    <source>
        <dbReference type="Proteomes" id="UP000241167"/>
    </source>
</evidence>
<comment type="caution">
    <text evidence="1">The sequence shown here is derived from an EMBL/GenBank/DDBJ whole genome shotgun (WGS) entry which is preliminary data.</text>
</comment>
<evidence type="ECO:0000313" key="1">
    <source>
        <dbReference type="EMBL" id="PSJ39946.1"/>
    </source>
</evidence>
<protein>
    <submittedName>
        <fullName evidence="1">Uncharacterized protein</fullName>
    </submittedName>
</protein>
<name>A0A2P7QPQ5_9SPHN</name>
<sequence>MDRPSLVVRAFELARSGRCRSVQDLKSQLRSERYGAGEIQAHLEGRLTVSQLKGAIADALANKGAPVP</sequence>
<dbReference type="Proteomes" id="UP000241167">
    <property type="component" value="Unassembled WGS sequence"/>
</dbReference>
<dbReference type="EMBL" id="PXYI01000004">
    <property type="protein sequence ID" value="PSJ39946.1"/>
    <property type="molecule type" value="Genomic_DNA"/>
</dbReference>